<evidence type="ECO:0000256" key="1">
    <source>
        <dbReference type="SAM" id="MobiDB-lite"/>
    </source>
</evidence>
<dbReference type="EMBL" id="SPHZ02000001">
    <property type="protein sequence ID" value="KAF0931570.1"/>
    <property type="molecule type" value="Genomic_DNA"/>
</dbReference>
<dbReference type="AlphaFoldDB" id="A0A6G1F3U5"/>
<evidence type="ECO:0000313" key="2">
    <source>
        <dbReference type="EMBL" id="KAF0931570.1"/>
    </source>
</evidence>
<comment type="caution">
    <text evidence="2">The sequence shown here is derived from an EMBL/GenBank/DDBJ whole genome shotgun (WGS) entry which is preliminary data.</text>
</comment>
<feature type="compositionally biased region" description="Basic and acidic residues" evidence="1">
    <location>
        <begin position="10"/>
        <end position="25"/>
    </location>
</feature>
<feature type="region of interest" description="Disordered" evidence="1">
    <location>
        <begin position="52"/>
        <end position="85"/>
    </location>
</feature>
<protein>
    <submittedName>
        <fullName evidence="2">Uncharacterized protein</fullName>
    </submittedName>
</protein>
<dbReference type="Proteomes" id="UP000479710">
    <property type="component" value="Unassembled WGS sequence"/>
</dbReference>
<feature type="compositionally biased region" description="Gly residues" evidence="1">
    <location>
        <begin position="61"/>
        <end position="70"/>
    </location>
</feature>
<name>A0A6G1F3U5_9ORYZ</name>
<organism evidence="2 3">
    <name type="scientific">Oryza meyeriana var. granulata</name>
    <dbReference type="NCBI Taxonomy" id="110450"/>
    <lineage>
        <taxon>Eukaryota</taxon>
        <taxon>Viridiplantae</taxon>
        <taxon>Streptophyta</taxon>
        <taxon>Embryophyta</taxon>
        <taxon>Tracheophyta</taxon>
        <taxon>Spermatophyta</taxon>
        <taxon>Magnoliopsida</taxon>
        <taxon>Liliopsida</taxon>
        <taxon>Poales</taxon>
        <taxon>Poaceae</taxon>
        <taxon>BOP clade</taxon>
        <taxon>Oryzoideae</taxon>
        <taxon>Oryzeae</taxon>
        <taxon>Oryzinae</taxon>
        <taxon>Oryza</taxon>
        <taxon>Oryza meyeriana</taxon>
    </lineage>
</organism>
<gene>
    <name evidence="2" type="ORF">E2562_005537</name>
</gene>
<reference evidence="2 3" key="1">
    <citation type="submission" date="2019-11" db="EMBL/GenBank/DDBJ databases">
        <title>Whole genome sequence of Oryza granulata.</title>
        <authorList>
            <person name="Li W."/>
        </authorList>
    </citation>
    <scope>NUCLEOTIDE SEQUENCE [LARGE SCALE GENOMIC DNA]</scope>
    <source>
        <strain evidence="3">cv. Menghai</strain>
        <tissue evidence="2">Leaf</tissue>
    </source>
</reference>
<sequence length="85" mass="9453">MMDWTAGVDGDDRSSDKPDEVDGGRSMDQVTGVDETMLALLNVKGARQYTSRQRREHAMEGGQGTWGGMKGWWRGDFWPDDGEDG</sequence>
<feature type="region of interest" description="Disordered" evidence="1">
    <location>
        <begin position="1"/>
        <end position="32"/>
    </location>
</feature>
<keyword evidence="3" id="KW-1185">Reference proteome</keyword>
<accession>A0A6G1F3U5</accession>
<proteinExistence type="predicted"/>
<evidence type="ECO:0000313" key="3">
    <source>
        <dbReference type="Proteomes" id="UP000479710"/>
    </source>
</evidence>